<sequence>MCSVAQFISALQKLPRQEEEINIVLKQNKVIRSLLSQRKVVKNRRRVQYVNRTVSTILTVKQVPLPKHIKARFQACIINVDNFWTTNEQSGLSPSQLHSQADTFSRYFQAALNCAEDQTWNAIMLRFLMLFFHDVKLLHNVRHLRDLVPQAISRLRTLTGFSEDELQSQFQKWCHGAAIYHALARRLGIGVLFFLPERISKWMWEKELSITGPCFERVIEHLGEVGLLNEPEKHDADTLGERLKNMMVEPFRFLEHEAAMPAVTTTTDQINNLDQASLLPAPLDVVGRSRSGVCGNYSQLSHIEHLGQISSNSYSGLDMLMQAASNAPRQTVSEPVSATSSTATAYGKMNTPDFNLFDCAQDYQSADFDFNPVLQDFDFNPILQDFDVESQLTS</sequence>
<keyword evidence="2" id="KW-1185">Reference proteome</keyword>
<name>A0A8H3EWX0_9LECA</name>
<dbReference type="Gene3D" id="3.40.50.300">
    <property type="entry name" value="P-loop containing nucleotide triphosphate hydrolases"/>
    <property type="match status" value="1"/>
</dbReference>
<protein>
    <submittedName>
        <fullName evidence="1">Uncharacterized protein</fullName>
    </submittedName>
</protein>
<evidence type="ECO:0000313" key="2">
    <source>
        <dbReference type="Proteomes" id="UP000664169"/>
    </source>
</evidence>
<dbReference type="OrthoDB" id="5430319at2759"/>
<dbReference type="InterPro" id="IPR027417">
    <property type="entry name" value="P-loop_NTPase"/>
</dbReference>
<organism evidence="1 2">
    <name type="scientific">Gomphillus americanus</name>
    <dbReference type="NCBI Taxonomy" id="1940652"/>
    <lineage>
        <taxon>Eukaryota</taxon>
        <taxon>Fungi</taxon>
        <taxon>Dikarya</taxon>
        <taxon>Ascomycota</taxon>
        <taxon>Pezizomycotina</taxon>
        <taxon>Lecanoromycetes</taxon>
        <taxon>OSLEUM clade</taxon>
        <taxon>Ostropomycetidae</taxon>
        <taxon>Ostropales</taxon>
        <taxon>Graphidaceae</taxon>
        <taxon>Gomphilloideae</taxon>
        <taxon>Gomphillus</taxon>
    </lineage>
</organism>
<reference evidence="1" key="1">
    <citation type="submission" date="2021-03" db="EMBL/GenBank/DDBJ databases">
        <authorList>
            <person name="Tagirdzhanova G."/>
        </authorList>
    </citation>
    <scope>NUCLEOTIDE SEQUENCE</scope>
</reference>
<comment type="caution">
    <text evidence="1">The sequence shown here is derived from an EMBL/GenBank/DDBJ whole genome shotgun (WGS) entry which is preliminary data.</text>
</comment>
<evidence type="ECO:0000313" key="1">
    <source>
        <dbReference type="EMBL" id="CAF9914176.1"/>
    </source>
</evidence>
<dbReference type="EMBL" id="CAJPDQ010000009">
    <property type="protein sequence ID" value="CAF9914176.1"/>
    <property type="molecule type" value="Genomic_DNA"/>
</dbReference>
<dbReference type="AlphaFoldDB" id="A0A8H3EWX0"/>
<proteinExistence type="predicted"/>
<accession>A0A8H3EWX0</accession>
<gene>
    <name evidence="1" type="ORF">GOMPHAMPRED_008089</name>
</gene>
<dbReference type="Proteomes" id="UP000664169">
    <property type="component" value="Unassembled WGS sequence"/>
</dbReference>